<sequence length="248" mass="28192">MATVYGVLRTLQRQQREASALLLRLTPRTYSPVNAASFSQFCQKFSSTNGRSQCLLLSRNLSRGSTSQYPAMNKEEDKQESSVDIGPGTWKEIYNGILSTQIKMVKFFSLSTSVLGLSVQPILFQKLLGNDAGVLVAVASFVSFFTFVTPLLIHWIAKKYVTCLEYDPEKDVYSATTLSFFLLEKKVKFTVDDVKVPEVPGMFTTFLVKNRPLFVDPHMFKEVEHYGRLMGYDRPIDFHLKEHDEKSD</sequence>
<dbReference type="GO" id="GO:0033615">
    <property type="term" value="P:mitochondrial proton-transporting ATP synthase complex assembly"/>
    <property type="evidence" value="ECO:0007669"/>
    <property type="project" value="TreeGrafter"/>
</dbReference>
<dbReference type="EMBL" id="VSRR010001739">
    <property type="protein sequence ID" value="MPC27391.1"/>
    <property type="molecule type" value="Genomic_DNA"/>
</dbReference>
<evidence type="ECO:0000313" key="3">
    <source>
        <dbReference type="EMBL" id="MPC27391.1"/>
    </source>
</evidence>
<name>A0A5B7E075_PORTR</name>
<gene>
    <name evidence="3" type="ORF">E2C01_020562</name>
</gene>
<comment type="similarity">
    <text evidence="1">Belongs to the TMEM70 family.</text>
</comment>
<dbReference type="InterPro" id="IPR009724">
    <property type="entry name" value="TMEM70"/>
</dbReference>
<accession>A0A5B7E075</accession>
<dbReference type="AlphaFoldDB" id="A0A5B7E075"/>
<reference evidence="3 4" key="1">
    <citation type="submission" date="2019-05" db="EMBL/GenBank/DDBJ databases">
        <title>Another draft genome of Portunus trituberculatus and its Hox gene families provides insights of decapod evolution.</title>
        <authorList>
            <person name="Jeong J.-H."/>
            <person name="Song I."/>
            <person name="Kim S."/>
            <person name="Choi T."/>
            <person name="Kim D."/>
            <person name="Ryu S."/>
            <person name="Kim W."/>
        </authorList>
    </citation>
    <scope>NUCLEOTIDE SEQUENCE [LARGE SCALE GENOMIC DNA]</scope>
    <source>
        <tissue evidence="3">Muscle</tissue>
    </source>
</reference>
<dbReference type="PANTHER" id="PTHR13281">
    <property type="entry name" value="TRANSMEMBRANE PROTEIN 70, MITOCHONDRIAL"/>
    <property type="match status" value="1"/>
</dbReference>
<dbReference type="InterPro" id="IPR045325">
    <property type="entry name" value="TMEM70/TMEM186/TMEM223"/>
</dbReference>
<dbReference type="GO" id="GO:0031966">
    <property type="term" value="C:mitochondrial membrane"/>
    <property type="evidence" value="ECO:0007669"/>
    <property type="project" value="TreeGrafter"/>
</dbReference>
<feature type="transmembrane region" description="Helical" evidence="2">
    <location>
        <begin position="134"/>
        <end position="157"/>
    </location>
</feature>
<proteinExistence type="inferred from homology"/>
<protein>
    <submittedName>
        <fullName evidence="3">Transmembrane protein 70, mitochondrial</fullName>
    </submittedName>
</protein>
<keyword evidence="2" id="KW-1133">Transmembrane helix</keyword>
<dbReference type="PANTHER" id="PTHR13281:SF0">
    <property type="entry name" value="TRANSMEMBRANE PROTEIN 70, MITOCHONDRIAL"/>
    <property type="match status" value="1"/>
</dbReference>
<dbReference type="Proteomes" id="UP000324222">
    <property type="component" value="Unassembled WGS sequence"/>
</dbReference>
<feature type="transmembrane region" description="Helical" evidence="2">
    <location>
        <begin position="107"/>
        <end position="128"/>
    </location>
</feature>
<evidence type="ECO:0000313" key="4">
    <source>
        <dbReference type="Proteomes" id="UP000324222"/>
    </source>
</evidence>
<evidence type="ECO:0000256" key="2">
    <source>
        <dbReference type="SAM" id="Phobius"/>
    </source>
</evidence>
<evidence type="ECO:0000256" key="1">
    <source>
        <dbReference type="ARBA" id="ARBA00005280"/>
    </source>
</evidence>
<keyword evidence="2" id="KW-0472">Membrane</keyword>
<dbReference type="OrthoDB" id="156886at2759"/>
<keyword evidence="2 3" id="KW-0812">Transmembrane</keyword>
<keyword evidence="4" id="KW-1185">Reference proteome</keyword>
<organism evidence="3 4">
    <name type="scientific">Portunus trituberculatus</name>
    <name type="common">Swimming crab</name>
    <name type="synonym">Neptunus trituberculatus</name>
    <dbReference type="NCBI Taxonomy" id="210409"/>
    <lineage>
        <taxon>Eukaryota</taxon>
        <taxon>Metazoa</taxon>
        <taxon>Ecdysozoa</taxon>
        <taxon>Arthropoda</taxon>
        <taxon>Crustacea</taxon>
        <taxon>Multicrustacea</taxon>
        <taxon>Malacostraca</taxon>
        <taxon>Eumalacostraca</taxon>
        <taxon>Eucarida</taxon>
        <taxon>Decapoda</taxon>
        <taxon>Pleocyemata</taxon>
        <taxon>Brachyura</taxon>
        <taxon>Eubrachyura</taxon>
        <taxon>Portunoidea</taxon>
        <taxon>Portunidae</taxon>
        <taxon>Portuninae</taxon>
        <taxon>Portunus</taxon>
    </lineage>
</organism>
<dbReference type="Pfam" id="PF06979">
    <property type="entry name" value="TMEM70"/>
    <property type="match status" value="1"/>
</dbReference>
<comment type="caution">
    <text evidence="3">The sequence shown here is derived from an EMBL/GenBank/DDBJ whole genome shotgun (WGS) entry which is preliminary data.</text>
</comment>